<evidence type="ECO:0000313" key="2">
    <source>
        <dbReference type="Proteomes" id="UP001609175"/>
    </source>
</evidence>
<dbReference type="EMBL" id="JBIMSO010000025">
    <property type="protein sequence ID" value="MFH5207621.1"/>
    <property type="molecule type" value="Genomic_DNA"/>
</dbReference>
<keyword evidence="1" id="KW-0560">Oxidoreductase</keyword>
<dbReference type="Gene3D" id="1.20.910.10">
    <property type="entry name" value="Heme oxygenase-like"/>
    <property type="match status" value="1"/>
</dbReference>
<proteinExistence type="predicted"/>
<name>A0ABW7JI30_9NOCA</name>
<organism evidence="1 2">
    <name type="scientific">Antrihabitans spumae</name>
    <dbReference type="NCBI Taxonomy" id="3373370"/>
    <lineage>
        <taxon>Bacteria</taxon>
        <taxon>Bacillati</taxon>
        <taxon>Actinomycetota</taxon>
        <taxon>Actinomycetes</taxon>
        <taxon>Mycobacteriales</taxon>
        <taxon>Nocardiaceae</taxon>
        <taxon>Antrihabitans</taxon>
    </lineage>
</organism>
<protein>
    <submittedName>
        <fullName evidence="1">Iron-containing redox enzyme family protein</fullName>
        <ecNumber evidence="1">1.-.-.-</ecNumber>
    </submittedName>
</protein>
<gene>
    <name evidence="1" type="ORF">ACHIPZ_05245</name>
</gene>
<dbReference type="SMART" id="SM01236">
    <property type="entry name" value="Haem_oxygenase_2"/>
    <property type="match status" value="1"/>
</dbReference>
<accession>A0ABW7JI30</accession>
<dbReference type="RefSeq" id="WP_395113057.1">
    <property type="nucleotide sequence ID" value="NZ_JBIMSO010000025.1"/>
</dbReference>
<dbReference type="InterPro" id="IPR016084">
    <property type="entry name" value="Haem_Oase-like_multi-hlx"/>
</dbReference>
<evidence type="ECO:0000313" key="1">
    <source>
        <dbReference type="EMBL" id="MFH5207621.1"/>
    </source>
</evidence>
<sequence>MTSAITAALPTARGPLSLAVLEALTTDPSQSTPFSVAVDGAHPYGPDLHLALYVCYELHYRGFAGVDGDWEWNVDLLRLRAAMERIFLDYVRDNVEPGEDANAEMDALSREPVDGSGASYYLRDHGSWEQMREYFALRSLYHLKEADPHAWAIPRLTGQAKASFVAVEFDEYGGGRGDRVHQALFADLLAAADLDSAYLGYIDHVPAEALATVNLMSLFGLRRSLRGAIVGHFAATEITSSPGSKRLVRALERMAAPEPCIAFYAEHIEADAVHEQVLRHDVVGDLIAREPELAADVVFGIRAGGFVEDKLSDYLLSAWEHDRTALVTS</sequence>
<comment type="caution">
    <text evidence="1">The sequence shown here is derived from an EMBL/GenBank/DDBJ whole genome shotgun (WGS) entry which is preliminary data.</text>
</comment>
<dbReference type="SUPFAM" id="SSF48613">
    <property type="entry name" value="Heme oxygenase-like"/>
    <property type="match status" value="1"/>
</dbReference>
<reference evidence="1 2" key="1">
    <citation type="submission" date="2024-10" db="EMBL/GenBank/DDBJ databases">
        <authorList>
            <person name="Riesco R."/>
        </authorList>
    </citation>
    <scope>NUCLEOTIDE SEQUENCE [LARGE SCALE GENOMIC DNA]</scope>
    <source>
        <strain evidence="1 2">NCIMB 15449</strain>
    </source>
</reference>
<dbReference type="Pfam" id="PF14518">
    <property type="entry name" value="Haem_oxygenas_2"/>
    <property type="match status" value="1"/>
</dbReference>
<dbReference type="GO" id="GO:0016491">
    <property type="term" value="F:oxidoreductase activity"/>
    <property type="evidence" value="ECO:0007669"/>
    <property type="project" value="UniProtKB-KW"/>
</dbReference>
<dbReference type="Proteomes" id="UP001609175">
    <property type="component" value="Unassembled WGS sequence"/>
</dbReference>
<dbReference type="EC" id="1.-.-.-" evidence="1"/>